<dbReference type="Proteomes" id="UP000292583">
    <property type="component" value="Unassembled WGS sequence"/>
</dbReference>
<dbReference type="Gene3D" id="3.90.1150.10">
    <property type="entry name" value="Aspartate Aminotransferase, domain 1"/>
    <property type="match status" value="1"/>
</dbReference>
<evidence type="ECO:0000256" key="11">
    <source>
        <dbReference type="RuleBase" id="RU003693"/>
    </source>
</evidence>
<accession>A0A4Q9JUF2</accession>
<dbReference type="GO" id="GO:0004400">
    <property type="term" value="F:histidinol-phosphate transaminase activity"/>
    <property type="evidence" value="ECO:0007669"/>
    <property type="project" value="UniProtKB-EC"/>
</dbReference>
<evidence type="ECO:0000256" key="1">
    <source>
        <dbReference type="ARBA" id="ARBA00001933"/>
    </source>
</evidence>
<dbReference type="GO" id="GO:0000105">
    <property type="term" value="P:L-histidine biosynthetic process"/>
    <property type="evidence" value="ECO:0007669"/>
    <property type="project" value="UniProtKB-KW"/>
</dbReference>
<organism evidence="13 14">
    <name type="scientific">Campylobacter novaezeelandiae</name>
    <dbReference type="NCBI Taxonomy" id="2267891"/>
    <lineage>
        <taxon>Bacteria</taxon>
        <taxon>Pseudomonadati</taxon>
        <taxon>Campylobacterota</taxon>
        <taxon>Epsilonproteobacteria</taxon>
        <taxon>Campylobacterales</taxon>
        <taxon>Campylobacteraceae</taxon>
        <taxon>Campylobacter</taxon>
    </lineage>
</organism>
<evidence type="ECO:0000313" key="14">
    <source>
        <dbReference type="Proteomes" id="UP000292583"/>
    </source>
</evidence>
<dbReference type="EMBL" id="QPGR01000006">
    <property type="protein sequence ID" value="TBR81300.1"/>
    <property type="molecule type" value="Genomic_DNA"/>
</dbReference>
<dbReference type="InterPro" id="IPR004839">
    <property type="entry name" value="Aminotransferase_I/II_large"/>
</dbReference>
<reference evidence="13 14" key="1">
    <citation type="submission" date="2018-07" db="EMBL/GenBank/DDBJ databases">
        <title>Campylobacter zealandensis sp. nov., isolated from birds and water in New Zealand.</title>
        <authorList>
            <person name="Wilkinson D.A."/>
            <person name="Biggs P.J."/>
            <person name="French N.P."/>
            <person name="Midwinter A.C."/>
        </authorList>
    </citation>
    <scope>NUCLEOTIDE SEQUENCE [LARGE SCALE GENOMIC DNA]</scope>
    <source>
        <strain evidence="13 14">B423b</strain>
    </source>
</reference>
<keyword evidence="6" id="KW-0028">Amino-acid biosynthesis</keyword>
<evidence type="ECO:0000256" key="6">
    <source>
        <dbReference type="ARBA" id="ARBA00022605"/>
    </source>
</evidence>
<evidence type="ECO:0000256" key="5">
    <source>
        <dbReference type="ARBA" id="ARBA00022576"/>
    </source>
</evidence>
<dbReference type="InterPro" id="IPR001917">
    <property type="entry name" value="Aminotrans_II_pyridoxalP_BS"/>
</dbReference>
<evidence type="ECO:0000256" key="10">
    <source>
        <dbReference type="ARBA" id="ARBA00047481"/>
    </source>
</evidence>
<evidence type="ECO:0000256" key="4">
    <source>
        <dbReference type="ARBA" id="ARBA00012748"/>
    </source>
</evidence>
<evidence type="ECO:0000256" key="8">
    <source>
        <dbReference type="ARBA" id="ARBA00022898"/>
    </source>
</evidence>
<evidence type="ECO:0000256" key="2">
    <source>
        <dbReference type="ARBA" id="ARBA00005011"/>
    </source>
</evidence>
<dbReference type="GO" id="GO:0030170">
    <property type="term" value="F:pyridoxal phosphate binding"/>
    <property type="evidence" value="ECO:0007669"/>
    <property type="project" value="InterPro"/>
</dbReference>
<dbReference type="PANTHER" id="PTHR43643">
    <property type="entry name" value="HISTIDINOL-PHOSPHATE AMINOTRANSFERASE 2"/>
    <property type="match status" value="1"/>
</dbReference>
<evidence type="ECO:0000313" key="13">
    <source>
        <dbReference type="EMBL" id="TBR81300.1"/>
    </source>
</evidence>
<keyword evidence="7 13" id="KW-0808">Transferase</keyword>
<keyword evidence="8 11" id="KW-0663">Pyridoxal phosphate</keyword>
<dbReference type="InterPro" id="IPR015422">
    <property type="entry name" value="PyrdxlP-dep_Trfase_small"/>
</dbReference>
<dbReference type="SUPFAM" id="SSF53383">
    <property type="entry name" value="PLP-dependent transferases"/>
    <property type="match status" value="1"/>
</dbReference>
<protein>
    <recommendedName>
        <fullName evidence="4">histidinol-phosphate transaminase</fullName>
        <ecNumber evidence="4">2.6.1.9</ecNumber>
    </recommendedName>
</protein>
<dbReference type="PANTHER" id="PTHR43643:SF6">
    <property type="entry name" value="HISTIDINOL-PHOSPHATE AMINOTRANSFERASE"/>
    <property type="match status" value="1"/>
</dbReference>
<comment type="catalytic activity">
    <reaction evidence="10">
        <text>L-histidinol phosphate + 2-oxoglutarate = 3-(imidazol-4-yl)-2-oxopropyl phosphate + L-glutamate</text>
        <dbReference type="Rhea" id="RHEA:23744"/>
        <dbReference type="ChEBI" id="CHEBI:16810"/>
        <dbReference type="ChEBI" id="CHEBI:29985"/>
        <dbReference type="ChEBI" id="CHEBI:57766"/>
        <dbReference type="ChEBI" id="CHEBI:57980"/>
        <dbReference type="EC" id="2.6.1.9"/>
    </reaction>
</comment>
<keyword evidence="5 13" id="KW-0032">Aminotransferase</keyword>
<comment type="pathway">
    <text evidence="2">Amino-acid biosynthesis; L-histidine biosynthesis; L-histidine from 5-phospho-alpha-D-ribose 1-diphosphate: step 7/9.</text>
</comment>
<feature type="domain" description="Aminotransferase class I/classII large" evidence="12">
    <location>
        <begin position="28"/>
        <end position="359"/>
    </location>
</feature>
<dbReference type="OrthoDB" id="9813612at2"/>
<dbReference type="RefSeq" id="WP_131186576.1">
    <property type="nucleotide sequence ID" value="NZ_QPGR01000006.1"/>
</dbReference>
<dbReference type="AlphaFoldDB" id="A0A4Q9JUF2"/>
<dbReference type="InterPro" id="IPR015421">
    <property type="entry name" value="PyrdxlP-dep_Trfase_major"/>
</dbReference>
<dbReference type="InterPro" id="IPR015424">
    <property type="entry name" value="PyrdxlP-dep_Trfase"/>
</dbReference>
<keyword evidence="9" id="KW-0368">Histidine biosynthesis</keyword>
<evidence type="ECO:0000256" key="7">
    <source>
        <dbReference type="ARBA" id="ARBA00022679"/>
    </source>
</evidence>
<comment type="cofactor">
    <cofactor evidence="1 11">
        <name>pyridoxal 5'-phosphate</name>
        <dbReference type="ChEBI" id="CHEBI:597326"/>
    </cofactor>
</comment>
<evidence type="ECO:0000256" key="3">
    <source>
        <dbReference type="ARBA" id="ARBA00007970"/>
    </source>
</evidence>
<proteinExistence type="inferred from homology"/>
<name>A0A4Q9JUF2_9BACT</name>
<dbReference type="Pfam" id="PF00155">
    <property type="entry name" value="Aminotran_1_2"/>
    <property type="match status" value="1"/>
</dbReference>
<evidence type="ECO:0000259" key="12">
    <source>
        <dbReference type="Pfam" id="PF00155"/>
    </source>
</evidence>
<dbReference type="EC" id="2.6.1.9" evidence="4"/>
<evidence type="ECO:0000256" key="9">
    <source>
        <dbReference type="ARBA" id="ARBA00023102"/>
    </source>
</evidence>
<keyword evidence="14" id="KW-1185">Reference proteome</keyword>
<sequence length="370" mass="42846">MLPNKNIQQLSPYISIPHKIWNLSNKKNILKLDWNEASIPPSPYVIKAINNFLSNGHLNWYPNTKNLVLLDELANYCNQKDSSYIEIFPSSDAAHECILDVFLEKNDKVCIVAPTYDNFRARANDVGIQTVIYPLDENFDLDFNKLEYFIKDKNIKLLYLCNPNNPTGKAYNIEKIKDLIINNDNTIFLIDEAYYEFCNKSVEDIVWQCKNLIITRTFSKAFALASFRIGYVISHYENIKALNKLRNPKNISMLSQVAAFAALKDLAYTKSYVNEVTLAREEFLSFLKHFSIANSGGGGYEMDYYPSMANFILIKIKNVSLFCNFLQERDIFIRSYSHIIKDHCRISIGTREQMKIVAKNMQEFNKVNNH</sequence>
<dbReference type="InterPro" id="IPR050106">
    <property type="entry name" value="HistidinolP_aminotransfase"/>
</dbReference>
<gene>
    <name evidence="13" type="ORF">DU473_04215</name>
</gene>
<dbReference type="CDD" id="cd00609">
    <property type="entry name" value="AAT_like"/>
    <property type="match status" value="1"/>
</dbReference>
<comment type="similarity">
    <text evidence="3">Belongs to the class-II pyridoxal-phosphate-dependent aminotransferase family. Histidinol-phosphate aminotransferase subfamily.</text>
</comment>
<dbReference type="PROSITE" id="PS00599">
    <property type="entry name" value="AA_TRANSFER_CLASS_2"/>
    <property type="match status" value="1"/>
</dbReference>
<dbReference type="Gene3D" id="3.40.640.10">
    <property type="entry name" value="Type I PLP-dependent aspartate aminotransferase-like (Major domain)"/>
    <property type="match status" value="1"/>
</dbReference>
<comment type="caution">
    <text evidence="13">The sequence shown here is derived from an EMBL/GenBank/DDBJ whole genome shotgun (WGS) entry which is preliminary data.</text>
</comment>